<evidence type="ECO:0000256" key="1">
    <source>
        <dbReference type="ARBA" id="ARBA00022512"/>
    </source>
</evidence>
<feature type="transmembrane region" description="Helical" evidence="6">
    <location>
        <begin position="75"/>
        <end position="92"/>
    </location>
</feature>
<feature type="compositionally biased region" description="Polar residues" evidence="5">
    <location>
        <begin position="36"/>
        <end position="47"/>
    </location>
</feature>
<protein>
    <submittedName>
        <fullName evidence="8">LPXTG cell wall anchor domain-containing protein</fullName>
    </submittedName>
</protein>
<evidence type="ECO:0000313" key="9">
    <source>
        <dbReference type="Proteomes" id="UP001179600"/>
    </source>
</evidence>
<sequence length="98" mass="10684">MKRGMKKMILIIVLVVLNYGGGALPVAADSYTTHGSLSFSKTTSNGPLLSHDKTETKTKSESGRLPQTSEIGQRWWLLGGSLIIVSGGVMWYRSKKET</sequence>
<dbReference type="InterPro" id="IPR019931">
    <property type="entry name" value="LPXTG_anchor"/>
</dbReference>
<evidence type="ECO:0000256" key="6">
    <source>
        <dbReference type="SAM" id="Phobius"/>
    </source>
</evidence>
<gene>
    <name evidence="8" type="ORF">PML95_02985</name>
</gene>
<dbReference type="AlphaFoldDB" id="A0AAE9XGD2"/>
<accession>A0AAE9XGD2</accession>
<evidence type="ECO:0000313" key="8">
    <source>
        <dbReference type="EMBL" id="WCG23221.1"/>
    </source>
</evidence>
<keyword evidence="3" id="KW-0732">Signal</keyword>
<keyword evidence="4" id="KW-0572">Peptidoglycan-anchor</keyword>
<feature type="compositionally biased region" description="Basic and acidic residues" evidence="5">
    <location>
        <begin position="50"/>
        <end position="62"/>
    </location>
</feature>
<dbReference type="Proteomes" id="UP001179600">
    <property type="component" value="Chromosome"/>
</dbReference>
<dbReference type="EMBL" id="CP116507">
    <property type="protein sequence ID" value="WCG23221.1"/>
    <property type="molecule type" value="Genomic_DNA"/>
</dbReference>
<evidence type="ECO:0000256" key="5">
    <source>
        <dbReference type="SAM" id="MobiDB-lite"/>
    </source>
</evidence>
<keyword evidence="1" id="KW-0134">Cell wall</keyword>
<feature type="domain" description="Gram-positive cocci surface proteins LPxTG" evidence="7">
    <location>
        <begin position="58"/>
        <end position="97"/>
    </location>
</feature>
<reference evidence="8" key="1">
    <citation type="submission" date="2023-01" db="EMBL/GenBank/DDBJ databases">
        <title>Oxazolidinone resistance genes in florfenicol resistant enterococci from beef cattle and veal calves at slaughter.</title>
        <authorList>
            <person name="Biggel M."/>
        </authorList>
    </citation>
    <scope>NUCLEOTIDE SEQUENCE</scope>
    <source>
        <strain evidence="8">K204-1</strain>
    </source>
</reference>
<dbReference type="NCBIfam" id="TIGR01167">
    <property type="entry name" value="LPXTG_anchor"/>
    <property type="match status" value="1"/>
</dbReference>
<dbReference type="RefSeq" id="WP_272163566.1">
    <property type="nucleotide sequence ID" value="NZ_CP116507.1"/>
</dbReference>
<name>A0AAE9XGD2_9ENTE</name>
<keyword evidence="2" id="KW-0964">Secreted</keyword>
<keyword evidence="6" id="KW-1133">Transmembrane helix</keyword>
<keyword evidence="6" id="KW-0812">Transmembrane</keyword>
<evidence type="ECO:0000256" key="2">
    <source>
        <dbReference type="ARBA" id="ARBA00022525"/>
    </source>
</evidence>
<feature type="region of interest" description="Disordered" evidence="5">
    <location>
        <begin position="36"/>
        <end position="66"/>
    </location>
</feature>
<organism evidence="8 9">
    <name type="scientific">Vagococcus lutrae</name>
    <dbReference type="NCBI Taxonomy" id="81947"/>
    <lineage>
        <taxon>Bacteria</taxon>
        <taxon>Bacillati</taxon>
        <taxon>Bacillota</taxon>
        <taxon>Bacilli</taxon>
        <taxon>Lactobacillales</taxon>
        <taxon>Enterococcaceae</taxon>
        <taxon>Vagococcus</taxon>
    </lineage>
</organism>
<proteinExistence type="predicted"/>
<evidence type="ECO:0000256" key="4">
    <source>
        <dbReference type="ARBA" id="ARBA00023088"/>
    </source>
</evidence>
<evidence type="ECO:0000259" key="7">
    <source>
        <dbReference type="Pfam" id="PF00746"/>
    </source>
</evidence>
<keyword evidence="6" id="KW-0472">Membrane</keyword>
<dbReference type="Pfam" id="PF00746">
    <property type="entry name" value="Gram_pos_anchor"/>
    <property type="match status" value="1"/>
</dbReference>
<evidence type="ECO:0000256" key="3">
    <source>
        <dbReference type="ARBA" id="ARBA00022729"/>
    </source>
</evidence>